<dbReference type="Gene3D" id="1.20.1270.60">
    <property type="entry name" value="Arfaptin homology (AH) domain/BAR domain"/>
    <property type="match status" value="1"/>
</dbReference>
<dbReference type="Proteomes" id="UP001470230">
    <property type="component" value="Unassembled WGS sequence"/>
</dbReference>
<evidence type="ECO:0000256" key="2">
    <source>
        <dbReference type="ARBA" id="ARBA00022443"/>
    </source>
</evidence>
<dbReference type="SUPFAM" id="SSF103657">
    <property type="entry name" value="BAR/IMD domain-like"/>
    <property type="match status" value="1"/>
</dbReference>
<proteinExistence type="predicted"/>
<gene>
    <name evidence="8" type="ORF">M9Y10_016617</name>
</gene>
<feature type="domain" description="SH3" evidence="7">
    <location>
        <begin position="246"/>
        <end position="305"/>
    </location>
</feature>
<evidence type="ECO:0000259" key="7">
    <source>
        <dbReference type="PROSITE" id="PS50002"/>
    </source>
</evidence>
<name>A0ABR2HWS6_9EUKA</name>
<evidence type="ECO:0000256" key="3">
    <source>
        <dbReference type="ARBA" id="ARBA00023054"/>
    </source>
</evidence>
<evidence type="ECO:0000256" key="4">
    <source>
        <dbReference type="ARBA" id="ARBA00023136"/>
    </source>
</evidence>
<reference evidence="8 9" key="1">
    <citation type="submission" date="2024-04" db="EMBL/GenBank/DDBJ databases">
        <title>Tritrichomonas musculus Genome.</title>
        <authorList>
            <person name="Alves-Ferreira E."/>
            <person name="Grigg M."/>
            <person name="Lorenzi H."/>
            <person name="Galac M."/>
        </authorList>
    </citation>
    <scope>NUCLEOTIDE SEQUENCE [LARGE SCALE GENOMIC DNA]</scope>
    <source>
        <strain evidence="8 9">EAF2021</strain>
    </source>
</reference>
<evidence type="ECO:0000256" key="5">
    <source>
        <dbReference type="PROSITE-ProRule" id="PRU00192"/>
    </source>
</evidence>
<dbReference type="Gene3D" id="2.30.30.40">
    <property type="entry name" value="SH3 Domains"/>
    <property type="match status" value="2"/>
</dbReference>
<evidence type="ECO:0000313" key="9">
    <source>
        <dbReference type="Proteomes" id="UP001470230"/>
    </source>
</evidence>
<sequence length="381" mass="43921">MKANLDLIGTSEKINQIMSDDLDLIKTFQQYLEKRQELEQNFADDLSQFLKTAFHNNSSCSALIYDEIFSLLNHHANLASEIKSTFIPPIASFIAYMEKEKTRMNDSIKKASDSIKAFEKKIFIAHSHVERAQLDLLHFSSSKIDRSKRNVKLYEQELQNVENEQENHLKNLREVEYPNLFQTTSELDFSVRTTIKNSMLNLTCMEISSSTKLIDSFQTINSSSTRYEPLNETMAIAKLLGVSSTHRKMYAIVRCPYISEDVSDLSLNRGELIEVTYQHPSGWWEGECNGRRGLFPMTFVEMITDVESGALTIDECFEVDGIYIPVKPDEIRIDFGDIVFVSSLKDGWCEGYKVGTNEKGRFPAHIVRYVKQMRQWIHQDE</sequence>
<dbReference type="PROSITE" id="PS50002">
    <property type="entry name" value="SH3"/>
    <property type="match status" value="1"/>
</dbReference>
<organism evidence="8 9">
    <name type="scientific">Tritrichomonas musculus</name>
    <dbReference type="NCBI Taxonomy" id="1915356"/>
    <lineage>
        <taxon>Eukaryota</taxon>
        <taxon>Metamonada</taxon>
        <taxon>Parabasalia</taxon>
        <taxon>Tritrichomonadida</taxon>
        <taxon>Tritrichomonadidae</taxon>
        <taxon>Tritrichomonas</taxon>
    </lineage>
</organism>
<comment type="caution">
    <text evidence="8">The sequence shown here is derived from an EMBL/GenBank/DDBJ whole genome shotgun (WGS) entry which is preliminary data.</text>
</comment>
<evidence type="ECO:0000256" key="1">
    <source>
        <dbReference type="ARBA" id="ARBA00004170"/>
    </source>
</evidence>
<dbReference type="InterPro" id="IPR001452">
    <property type="entry name" value="SH3_domain"/>
</dbReference>
<dbReference type="SUPFAM" id="SSF50044">
    <property type="entry name" value="SH3-domain"/>
    <property type="match status" value="2"/>
</dbReference>
<dbReference type="InterPro" id="IPR027267">
    <property type="entry name" value="AH/BAR_dom_sf"/>
</dbReference>
<keyword evidence="4" id="KW-0472">Membrane</keyword>
<dbReference type="PANTHER" id="PTHR14167">
    <property type="entry name" value="SH3 DOMAIN-CONTAINING"/>
    <property type="match status" value="1"/>
</dbReference>
<keyword evidence="9" id="KW-1185">Reference proteome</keyword>
<dbReference type="InterPro" id="IPR050384">
    <property type="entry name" value="Endophilin_SH3RF"/>
</dbReference>
<dbReference type="InterPro" id="IPR036028">
    <property type="entry name" value="SH3-like_dom_sf"/>
</dbReference>
<evidence type="ECO:0000256" key="6">
    <source>
        <dbReference type="SAM" id="Coils"/>
    </source>
</evidence>
<accession>A0ABR2HWS6</accession>
<protein>
    <recommendedName>
        <fullName evidence="7">SH3 domain-containing protein</fullName>
    </recommendedName>
</protein>
<dbReference type="SMART" id="SM00326">
    <property type="entry name" value="SH3"/>
    <property type="match status" value="2"/>
</dbReference>
<dbReference type="CDD" id="cd00174">
    <property type="entry name" value="SH3"/>
    <property type="match status" value="1"/>
</dbReference>
<dbReference type="Pfam" id="PF07653">
    <property type="entry name" value="SH3_2"/>
    <property type="match status" value="1"/>
</dbReference>
<dbReference type="EMBL" id="JAPFFF010000021">
    <property type="protein sequence ID" value="KAK8854066.1"/>
    <property type="molecule type" value="Genomic_DNA"/>
</dbReference>
<comment type="subcellular location">
    <subcellularLocation>
        <location evidence="1">Membrane</location>
        <topology evidence="1">Peripheral membrane protein</topology>
    </subcellularLocation>
</comment>
<feature type="coiled-coil region" evidence="6">
    <location>
        <begin position="144"/>
        <end position="175"/>
    </location>
</feature>
<evidence type="ECO:0000313" key="8">
    <source>
        <dbReference type="EMBL" id="KAK8854066.1"/>
    </source>
</evidence>
<dbReference type="PANTHER" id="PTHR14167:SF81">
    <property type="entry name" value="ENDOPHILIN-A"/>
    <property type="match status" value="1"/>
</dbReference>
<keyword evidence="3 6" id="KW-0175">Coiled coil</keyword>
<keyword evidence="2 5" id="KW-0728">SH3 domain</keyword>